<feature type="transmembrane region" description="Helical" evidence="7">
    <location>
        <begin position="240"/>
        <end position="260"/>
    </location>
</feature>
<feature type="transmembrane region" description="Helical" evidence="7">
    <location>
        <begin position="211"/>
        <end position="233"/>
    </location>
</feature>
<dbReference type="EMBL" id="FQZB01000018">
    <property type="protein sequence ID" value="SHK48864.1"/>
    <property type="molecule type" value="Genomic_DNA"/>
</dbReference>
<dbReference type="RefSeq" id="WP_242958451.1">
    <property type="nucleotide sequence ID" value="NZ_FQZB01000018.1"/>
</dbReference>
<evidence type="ECO:0000256" key="2">
    <source>
        <dbReference type="ARBA" id="ARBA00006386"/>
    </source>
</evidence>
<proteinExistence type="inferred from homology"/>
<reference evidence="8 9" key="1">
    <citation type="submission" date="2016-11" db="EMBL/GenBank/DDBJ databases">
        <authorList>
            <person name="Jaros S."/>
            <person name="Januszkiewicz K."/>
            <person name="Wedrychowicz H."/>
        </authorList>
    </citation>
    <scope>NUCLEOTIDE SEQUENCE [LARGE SCALE GENOMIC DNA]</scope>
    <source>
        <strain evidence="8 9">DSM 21758</strain>
    </source>
</reference>
<evidence type="ECO:0000256" key="4">
    <source>
        <dbReference type="ARBA" id="ARBA00022692"/>
    </source>
</evidence>
<dbReference type="PANTHER" id="PTHR34184">
    <property type="entry name" value="UPF0718 PROTEIN YCGR"/>
    <property type="match status" value="1"/>
</dbReference>
<sequence>MGYTIEIITKFALIFSSIMIEAIPFILIGAMLSAFMQTFLTEEILEKAMPKNPLVGSLAAGLIGLIFPICECAAVPITRGLIKKGVPMNIAVTYMLAAPIINPLVILSTYYAFNGNAKVVGLRVLLGFVISVATGLIMLVLQKNNDFIKDDFLCNSNMCTCGCNTYGIRKSKLNLMINHGIKELYDIGKYFIIGAALAALFQVFVPKEKFLLLGTNPILGVVIMLLFAFFVSLCSEADAFVASAFLGSFSFGAVMGFLLLGPMVDLKNTLMLFSTYKKTFVFKLIFVVFSLCFIASCFIW</sequence>
<comment type="similarity">
    <text evidence="2">Belongs to the UPF0718 family.</text>
</comment>
<feature type="transmembrane region" description="Helical" evidence="7">
    <location>
        <begin position="90"/>
        <end position="113"/>
    </location>
</feature>
<evidence type="ECO:0000256" key="6">
    <source>
        <dbReference type="ARBA" id="ARBA00023136"/>
    </source>
</evidence>
<keyword evidence="4 7" id="KW-0812">Transmembrane</keyword>
<dbReference type="Proteomes" id="UP000184310">
    <property type="component" value="Unassembled WGS sequence"/>
</dbReference>
<keyword evidence="6 7" id="KW-0472">Membrane</keyword>
<evidence type="ECO:0000256" key="1">
    <source>
        <dbReference type="ARBA" id="ARBA00004651"/>
    </source>
</evidence>
<evidence type="ECO:0000256" key="3">
    <source>
        <dbReference type="ARBA" id="ARBA00022475"/>
    </source>
</evidence>
<protein>
    <recommendedName>
        <fullName evidence="10">Permease</fullName>
    </recommendedName>
</protein>
<keyword evidence="3" id="KW-1003">Cell membrane</keyword>
<dbReference type="GO" id="GO:0005886">
    <property type="term" value="C:plasma membrane"/>
    <property type="evidence" value="ECO:0007669"/>
    <property type="project" value="UniProtKB-SubCell"/>
</dbReference>
<dbReference type="InterPro" id="IPR052923">
    <property type="entry name" value="UPF0718"/>
</dbReference>
<evidence type="ECO:0000313" key="8">
    <source>
        <dbReference type="EMBL" id="SHK48864.1"/>
    </source>
</evidence>
<gene>
    <name evidence="8" type="ORF">SAMN02745163_03897</name>
</gene>
<feature type="transmembrane region" description="Helical" evidence="7">
    <location>
        <begin position="187"/>
        <end position="205"/>
    </location>
</feature>
<dbReference type="STRING" id="1121302.SAMN02745163_03897"/>
<keyword evidence="9" id="KW-1185">Reference proteome</keyword>
<feature type="transmembrane region" description="Helical" evidence="7">
    <location>
        <begin position="280"/>
        <end position="299"/>
    </location>
</feature>
<dbReference type="PANTHER" id="PTHR34184:SF4">
    <property type="entry name" value="UPF0718 PROTEIN YCGR"/>
    <property type="match status" value="1"/>
</dbReference>
<evidence type="ECO:0008006" key="10">
    <source>
        <dbReference type="Google" id="ProtNLM"/>
    </source>
</evidence>
<feature type="transmembrane region" description="Helical" evidence="7">
    <location>
        <begin position="55"/>
        <end position="78"/>
    </location>
</feature>
<dbReference type="InterPro" id="IPR005524">
    <property type="entry name" value="DUF318"/>
</dbReference>
<evidence type="ECO:0000256" key="7">
    <source>
        <dbReference type="SAM" id="Phobius"/>
    </source>
</evidence>
<feature type="transmembrane region" description="Helical" evidence="7">
    <location>
        <begin position="119"/>
        <end position="141"/>
    </location>
</feature>
<organism evidence="8 9">
    <name type="scientific">Clostridium cavendishii DSM 21758</name>
    <dbReference type="NCBI Taxonomy" id="1121302"/>
    <lineage>
        <taxon>Bacteria</taxon>
        <taxon>Bacillati</taxon>
        <taxon>Bacillota</taxon>
        <taxon>Clostridia</taxon>
        <taxon>Eubacteriales</taxon>
        <taxon>Clostridiaceae</taxon>
        <taxon>Clostridium</taxon>
    </lineage>
</organism>
<feature type="transmembrane region" description="Helical" evidence="7">
    <location>
        <begin position="12"/>
        <end position="35"/>
    </location>
</feature>
<keyword evidence="5 7" id="KW-1133">Transmembrane helix</keyword>
<name>A0A1M6SVX6_9CLOT</name>
<evidence type="ECO:0000256" key="5">
    <source>
        <dbReference type="ARBA" id="ARBA00022989"/>
    </source>
</evidence>
<accession>A0A1M6SVX6</accession>
<dbReference type="Pfam" id="PF03773">
    <property type="entry name" value="ArsP_1"/>
    <property type="match status" value="1"/>
</dbReference>
<evidence type="ECO:0000313" key="9">
    <source>
        <dbReference type="Proteomes" id="UP000184310"/>
    </source>
</evidence>
<comment type="subcellular location">
    <subcellularLocation>
        <location evidence="1">Cell membrane</location>
        <topology evidence="1">Multi-pass membrane protein</topology>
    </subcellularLocation>
</comment>
<dbReference type="AlphaFoldDB" id="A0A1M6SVX6"/>